<protein>
    <submittedName>
        <fullName evidence="1">Uncharacterized protein</fullName>
    </submittedName>
</protein>
<dbReference type="EMBL" id="MAUJ01000010">
    <property type="protein sequence ID" value="OCQ19099.1"/>
    <property type="molecule type" value="Genomic_DNA"/>
</dbReference>
<accession>A0A1C0TKL9</accession>
<name>A0A1C0TKL9_9GAMM</name>
<organism evidence="1 2">
    <name type="scientific">Pseudoalteromonas luteoviolacea</name>
    <dbReference type="NCBI Taxonomy" id="43657"/>
    <lineage>
        <taxon>Bacteria</taxon>
        <taxon>Pseudomonadati</taxon>
        <taxon>Pseudomonadota</taxon>
        <taxon>Gammaproteobacteria</taxon>
        <taxon>Alteromonadales</taxon>
        <taxon>Pseudoalteromonadaceae</taxon>
        <taxon>Pseudoalteromonas</taxon>
    </lineage>
</organism>
<comment type="caution">
    <text evidence="1">The sequence shown here is derived from an EMBL/GenBank/DDBJ whole genome shotgun (WGS) entry which is preliminary data.</text>
</comment>
<evidence type="ECO:0000313" key="2">
    <source>
        <dbReference type="Proteomes" id="UP000093366"/>
    </source>
</evidence>
<dbReference type="AlphaFoldDB" id="A0A1C0TKL9"/>
<sequence length="413" mass="47583">MDPLFHYYGTYLAALTVGMQAQCAQELAYYTHCATRQTTSNMPRALFYKDYRFTPIVTADAQSELGEHYCNLAFQSLPAFNDAESRSENVARKPRMSDSVIHEVGDSTQLMKYHKPTVVCQGSNITRCYYNPLTDIDWQHGGEFKRHFSERLHKKAFQFEPVVPLQSEQVDAQRAAKHPECQVEHVNLSQVRISQEPTIQIAKLNCISDSAFARKMLNDVIYKRHYDAHIKRISLPLFGCRLYVYQNTWRGLEAPVEAQVSAFRATCYALQSWLNKVPLKHAGNWPVGNLPDAVAKAITQVESLLYSHQYGEHRHRYGDDWARLVAQYVPNEQAASVYGVALRQDHLYEQALIAGKVNHLKLIGDLTEFKRSAWFLFNKAAEYHCDWLARQFCHHELSAFNTRQTLGNLDMWR</sequence>
<dbReference type="OrthoDB" id="6291054at2"/>
<dbReference type="RefSeq" id="WP_065792570.1">
    <property type="nucleotide sequence ID" value="NZ_MAUJ01000010.1"/>
</dbReference>
<gene>
    <name evidence="1" type="ORF">A7985_21890</name>
</gene>
<dbReference type="Proteomes" id="UP000093366">
    <property type="component" value="Unassembled WGS sequence"/>
</dbReference>
<proteinExistence type="predicted"/>
<evidence type="ECO:0000313" key="1">
    <source>
        <dbReference type="EMBL" id="OCQ19099.1"/>
    </source>
</evidence>
<reference evidence="2" key="1">
    <citation type="submission" date="2016-07" db="EMBL/GenBank/DDBJ databases">
        <authorList>
            <person name="Florea S."/>
            <person name="Webb J.S."/>
            <person name="Jaromczyk J."/>
            <person name="Schardl C.L."/>
        </authorList>
    </citation>
    <scope>NUCLEOTIDE SEQUENCE [LARGE SCALE GENOMIC DNA]</scope>
    <source>
        <strain evidence="2">IPB1</strain>
    </source>
</reference>